<dbReference type="Pfam" id="PF00072">
    <property type="entry name" value="Response_reg"/>
    <property type="match status" value="1"/>
</dbReference>
<dbReference type="SMART" id="SM00448">
    <property type="entry name" value="REC"/>
    <property type="match status" value="1"/>
</dbReference>
<dbReference type="PANTHER" id="PTHR44591:SF19">
    <property type="entry name" value="TWO-COMPONENT RESPONSE REGULATOR-RELATED"/>
    <property type="match status" value="1"/>
</dbReference>
<dbReference type="EMBL" id="CP034791">
    <property type="protein sequence ID" value="AZT89823.1"/>
    <property type="molecule type" value="Genomic_DNA"/>
</dbReference>
<keyword evidence="4" id="KW-0812">Transmembrane</keyword>
<evidence type="ECO:0000313" key="7">
    <source>
        <dbReference type="Proteomes" id="UP000282930"/>
    </source>
</evidence>
<keyword evidence="4" id="KW-1133">Transmembrane helix</keyword>
<keyword evidence="7" id="KW-1185">Reference proteome</keyword>
<feature type="transmembrane region" description="Helical" evidence="4">
    <location>
        <begin position="252"/>
        <end position="271"/>
    </location>
</feature>
<feature type="modified residue" description="4-aspartylphosphate" evidence="2">
    <location>
        <position position="54"/>
    </location>
</feature>
<proteinExistence type="predicted"/>
<gene>
    <name evidence="6" type="ORF">ELD05_03665</name>
</gene>
<dbReference type="Gene3D" id="3.40.50.2300">
    <property type="match status" value="1"/>
</dbReference>
<dbReference type="InterPro" id="IPR001789">
    <property type="entry name" value="Sig_transdc_resp-reg_receiver"/>
</dbReference>
<evidence type="ECO:0000256" key="2">
    <source>
        <dbReference type="PROSITE-ProRule" id="PRU00169"/>
    </source>
</evidence>
<keyword evidence="3" id="KW-0175">Coiled coil</keyword>
<evidence type="ECO:0000313" key="6">
    <source>
        <dbReference type="EMBL" id="AZT89823.1"/>
    </source>
</evidence>
<evidence type="ECO:0000259" key="5">
    <source>
        <dbReference type="PROSITE" id="PS50110"/>
    </source>
</evidence>
<name>A0A3T0D480_9FIRM</name>
<protein>
    <submittedName>
        <fullName evidence="6">Response regulator</fullName>
    </submittedName>
</protein>
<dbReference type="AlphaFoldDB" id="A0A3T0D480"/>
<dbReference type="InterPro" id="IPR050595">
    <property type="entry name" value="Bact_response_regulator"/>
</dbReference>
<dbReference type="RefSeq" id="WP_127351399.1">
    <property type="nucleotide sequence ID" value="NZ_CP034791.1"/>
</dbReference>
<dbReference type="Proteomes" id="UP000282930">
    <property type="component" value="Chromosome"/>
</dbReference>
<feature type="coiled-coil region" evidence="3">
    <location>
        <begin position="141"/>
        <end position="168"/>
    </location>
</feature>
<accession>A0A3T0D480</accession>
<evidence type="ECO:0000256" key="3">
    <source>
        <dbReference type="SAM" id="Coils"/>
    </source>
</evidence>
<dbReference type="GO" id="GO:0000160">
    <property type="term" value="P:phosphorelay signal transduction system"/>
    <property type="evidence" value="ECO:0007669"/>
    <property type="project" value="InterPro"/>
</dbReference>
<dbReference type="PANTHER" id="PTHR44591">
    <property type="entry name" value="STRESS RESPONSE REGULATOR PROTEIN 1"/>
    <property type="match status" value="1"/>
</dbReference>
<feature type="domain" description="Response regulatory" evidence="5">
    <location>
        <begin position="5"/>
        <end position="120"/>
    </location>
</feature>
<reference evidence="6 7" key="1">
    <citation type="submission" date="2018-12" db="EMBL/GenBank/DDBJ databases">
        <title>Genome sequence from the cellulolytic species, Caldicellulosiruptor changbaiensis.</title>
        <authorList>
            <person name="Blumer-Schuette S.E."/>
            <person name="Mendoza C."/>
        </authorList>
    </citation>
    <scope>NUCLEOTIDE SEQUENCE [LARGE SCALE GENOMIC DNA]</scope>
    <source>
        <strain evidence="6 7">CBS-Z</strain>
    </source>
</reference>
<keyword evidence="1 2" id="KW-0597">Phosphoprotein</keyword>
<dbReference type="InterPro" id="IPR011006">
    <property type="entry name" value="CheY-like_superfamily"/>
</dbReference>
<evidence type="ECO:0000256" key="1">
    <source>
        <dbReference type="ARBA" id="ARBA00022553"/>
    </source>
</evidence>
<sequence length="346" mass="40067">MKKYTVLFVDDEDNILSALKRALIDEEYRCLFAKSGEEALKILEKENVQVIVADMKMPEMDGLTLLKIVKQKYPKIVRVVLSGFTQLPQVLAAINQAGIFRFITKPWNVEEELKVVINQALEYYIIQEEKEQLTKALEKGNEMYVNVLKATEKKFKELKQNFDVLRDIISYQDSYIIQLLKADRKKDIVIFLLENMKRTISNFISMLPIYPIKFNVERLVKDLSKTIEERFEGSGSIKIEVKDGAKEYTFEGYYGVLLFTLIEIIMIIIQFDMDAFAIMSIDCVDNKLITIISIPTKIEEKLLLYLLSLTPFASMLKGTLKIDTQKGKNIDIQVECTFDYVEKNIN</sequence>
<dbReference type="PROSITE" id="PS50110">
    <property type="entry name" value="RESPONSE_REGULATORY"/>
    <property type="match status" value="1"/>
</dbReference>
<dbReference type="SUPFAM" id="SSF52172">
    <property type="entry name" value="CheY-like"/>
    <property type="match status" value="1"/>
</dbReference>
<dbReference type="CDD" id="cd17569">
    <property type="entry name" value="REC_HupR-like"/>
    <property type="match status" value="1"/>
</dbReference>
<evidence type="ECO:0000256" key="4">
    <source>
        <dbReference type="SAM" id="Phobius"/>
    </source>
</evidence>
<dbReference type="KEGG" id="ccha:ELD05_03665"/>
<organism evidence="6 7">
    <name type="scientific">Caldicellulosiruptor changbaiensis</name>
    <dbReference type="NCBI Taxonomy" id="1222016"/>
    <lineage>
        <taxon>Bacteria</taxon>
        <taxon>Bacillati</taxon>
        <taxon>Bacillota</taxon>
        <taxon>Bacillota incertae sedis</taxon>
        <taxon>Caldicellulosiruptorales</taxon>
        <taxon>Caldicellulosiruptoraceae</taxon>
        <taxon>Caldicellulosiruptor</taxon>
    </lineage>
</organism>
<keyword evidence="4" id="KW-0472">Membrane</keyword>